<feature type="transmembrane region" description="Helical" evidence="4">
    <location>
        <begin position="101"/>
        <end position="122"/>
    </location>
</feature>
<evidence type="ECO:0000259" key="5">
    <source>
        <dbReference type="PROSITE" id="PS50850"/>
    </source>
</evidence>
<keyword evidence="4" id="KW-0812">Transmembrane</keyword>
<feature type="transmembrane region" description="Helical" evidence="4">
    <location>
        <begin position="365"/>
        <end position="388"/>
    </location>
</feature>
<feature type="transmembrane region" description="Helical" evidence="4">
    <location>
        <begin position="394"/>
        <end position="419"/>
    </location>
</feature>
<dbReference type="PANTHER" id="PTHR11360:SF287">
    <property type="entry name" value="MFS MONOCARBOXYLATE TRANSPORTER"/>
    <property type="match status" value="1"/>
</dbReference>
<name>A0ABR4PEU0_9HELO</name>
<protein>
    <submittedName>
        <fullName evidence="6">Major facilitator superfamily transporter</fullName>
    </submittedName>
</protein>
<keyword evidence="4" id="KW-1133">Transmembrane helix</keyword>
<evidence type="ECO:0000256" key="1">
    <source>
        <dbReference type="ARBA" id="ARBA00004141"/>
    </source>
</evidence>
<comment type="subcellular location">
    <subcellularLocation>
        <location evidence="1">Membrane</location>
        <topology evidence="1">Multi-pass membrane protein</topology>
    </subcellularLocation>
</comment>
<evidence type="ECO:0000313" key="7">
    <source>
        <dbReference type="Proteomes" id="UP001629113"/>
    </source>
</evidence>
<sequence>MGSPTHSPVEIPLANLDGPPGSKKGVATSTVICLPAGAESVSTLQTHDIELAQPASCTAPANLPPVDGGRQAWLFLVGCFFFEALIWGLSHPFPISYSEGIVLTCIPFAGFPFSFGVFEAYYSTHLPWSDSPSGIAIIGTCATGTMYLFAPVSLHFLEAYPSFRRLTSVFGLVLSLSALVASSFVTQVWKLILTQGILYAIGGSLLYAPTNIYLSEWFVKKQGLAIGVMWSGVGFAGFVFPYLLSFLLRRYGVAKTLRIWALVLFVAATPLIYFIRPRLPIAAHRRRERVDHGFLCTRTFWVLQVANVAEGLGFFMPAIYLPLHARSLGVQIHGSASLAGAILLSLINSLSSISAPLFGYLCDRWSVYAVMLLSSLGSTLAVMLLWYLAPLSPLPLLLCFAAAYGVFAGGWSAIWSGMIGEVQRVHPRARLGSLMGLLSAGRGVGAVCSGPISARLLLAGHGGPAAAAGFAGPYANVVLFTAVTAVLGAVPLVLLWWRGDDGIRRVEEGEGEGEGGREGEE</sequence>
<comment type="similarity">
    <text evidence="2">Belongs to the major facilitator superfamily. Monocarboxylate porter (TC 2.A.1.13) family.</text>
</comment>
<feature type="transmembrane region" description="Helical" evidence="4">
    <location>
        <begin position="259"/>
        <end position="279"/>
    </location>
</feature>
<dbReference type="InterPro" id="IPR011701">
    <property type="entry name" value="MFS"/>
</dbReference>
<feature type="transmembrane region" description="Helical" evidence="4">
    <location>
        <begin position="431"/>
        <end position="454"/>
    </location>
</feature>
<dbReference type="InterPro" id="IPR020846">
    <property type="entry name" value="MFS_dom"/>
</dbReference>
<organism evidence="6 7">
    <name type="scientific">Phlyctema vagabunda</name>
    <dbReference type="NCBI Taxonomy" id="108571"/>
    <lineage>
        <taxon>Eukaryota</taxon>
        <taxon>Fungi</taxon>
        <taxon>Dikarya</taxon>
        <taxon>Ascomycota</taxon>
        <taxon>Pezizomycotina</taxon>
        <taxon>Leotiomycetes</taxon>
        <taxon>Helotiales</taxon>
        <taxon>Dermateaceae</taxon>
        <taxon>Phlyctema</taxon>
    </lineage>
</organism>
<reference evidence="6 7" key="1">
    <citation type="submission" date="2024-06" db="EMBL/GenBank/DDBJ databases">
        <title>Complete genome of Phlyctema vagabunda strain 19-DSS-EL-015.</title>
        <authorList>
            <person name="Fiorenzani C."/>
        </authorList>
    </citation>
    <scope>NUCLEOTIDE SEQUENCE [LARGE SCALE GENOMIC DNA]</scope>
    <source>
        <strain evidence="6 7">19-DSS-EL-015</strain>
    </source>
</reference>
<evidence type="ECO:0000256" key="3">
    <source>
        <dbReference type="SAM" id="MobiDB-lite"/>
    </source>
</evidence>
<dbReference type="Proteomes" id="UP001629113">
    <property type="component" value="Unassembled WGS sequence"/>
</dbReference>
<dbReference type="PANTHER" id="PTHR11360">
    <property type="entry name" value="MONOCARBOXYLATE TRANSPORTER"/>
    <property type="match status" value="1"/>
</dbReference>
<gene>
    <name evidence="6" type="ORF">PVAG01_05997</name>
</gene>
<dbReference type="EMBL" id="JBFCZG010000005">
    <property type="protein sequence ID" value="KAL3421841.1"/>
    <property type="molecule type" value="Genomic_DNA"/>
</dbReference>
<keyword evidence="7" id="KW-1185">Reference proteome</keyword>
<evidence type="ECO:0000256" key="2">
    <source>
        <dbReference type="ARBA" id="ARBA00006727"/>
    </source>
</evidence>
<comment type="caution">
    <text evidence="6">The sequence shown here is derived from an EMBL/GenBank/DDBJ whole genome shotgun (WGS) entry which is preliminary data.</text>
</comment>
<dbReference type="InterPro" id="IPR036259">
    <property type="entry name" value="MFS_trans_sf"/>
</dbReference>
<feature type="transmembrane region" description="Helical" evidence="4">
    <location>
        <begin position="300"/>
        <end position="320"/>
    </location>
</feature>
<evidence type="ECO:0000256" key="4">
    <source>
        <dbReference type="SAM" id="Phobius"/>
    </source>
</evidence>
<feature type="transmembrane region" description="Helical" evidence="4">
    <location>
        <begin position="72"/>
        <end position="89"/>
    </location>
</feature>
<feature type="transmembrane region" description="Helical" evidence="4">
    <location>
        <begin position="134"/>
        <end position="157"/>
    </location>
</feature>
<feature type="transmembrane region" description="Helical" evidence="4">
    <location>
        <begin position="196"/>
        <end position="214"/>
    </location>
</feature>
<dbReference type="Pfam" id="PF07690">
    <property type="entry name" value="MFS_1"/>
    <property type="match status" value="1"/>
</dbReference>
<dbReference type="Gene3D" id="1.20.1250.20">
    <property type="entry name" value="MFS general substrate transporter like domains"/>
    <property type="match status" value="2"/>
</dbReference>
<dbReference type="InterPro" id="IPR050327">
    <property type="entry name" value="Proton-linked_MCT"/>
</dbReference>
<evidence type="ECO:0000313" key="6">
    <source>
        <dbReference type="EMBL" id="KAL3421841.1"/>
    </source>
</evidence>
<feature type="transmembrane region" description="Helical" evidence="4">
    <location>
        <begin position="474"/>
        <end position="497"/>
    </location>
</feature>
<keyword evidence="4" id="KW-0472">Membrane</keyword>
<accession>A0ABR4PEU0</accession>
<proteinExistence type="inferred from homology"/>
<feature type="transmembrane region" description="Helical" evidence="4">
    <location>
        <begin position="169"/>
        <end position="190"/>
    </location>
</feature>
<feature type="transmembrane region" description="Helical" evidence="4">
    <location>
        <begin position="226"/>
        <end position="247"/>
    </location>
</feature>
<feature type="transmembrane region" description="Helical" evidence="4">
    <location>
        <begin position="332"/>
        <end position="353"/>
    </location>
</feature>
<feature type="region of interest" description="Disordered" evidence="3">
    <location>
        <begin position="1"/>
        <end position="22"/>
    </location>
</feature>
<dbReference type="SUPFAM" id="SSF103473">
    <property type="entry name" value="MFS general substrate transporter"/>
    <property type="match status" value="1"/>
</dbReference>
<feature type="domain" description="Major facilitator superfamily (MFS) profile" evidence="5">
    <location>
        <begin position="299"/>
        <end position="521"/>
    </location>
</feature>
<dbReference type="PROSITE" id="PS50850">
    <property type="entry name" value="MFS"/>
    <property type="match status" value="1"/>
</dbReference>